<dbReference type="EMBL" id="BAABJE010000017">
    <property type="protein sequence ID" value="GAA4801821.1"/>
    <property type="molecule type" value="Genomic_DNA"/>
</dbReference>
<feature type="transmembrane region" description="Helical" evidence="6">
    <location>
        <begin position="181"/>
        <end position="205"/>
    </location>
</feature>
<dbReference type="PANTHER" id="PTHR30250">
    <property type="entry name" value="PST FAMILY PREDICTED COLANIC ACID TRANSPORTER"/>
    <property type="match status" value="1"/>
</dbReference>
<proteinExistence type="predicted"/>
<sequence length="523" mass="55587">MTLRARTLRNTLFSSVAMYTEFVLGMLTSILIARHLGPEGFGAYSAVILLVGMGVAATNSGTASAAIKFVAELRGGGRDELVRPLVAFLRRAQRMFLLAVLALGALALWLAGHRVAPSFHHGMLFAFLVIAIALRAGYMFNIGVAKGLENFRINAMVALYSTPLNLALVAMVMWLDLPVEWLLGVFLLSSVMFYTMSLAQLRPLLPPGDDVPALPADLAPRVRRQMLYSTLIVTVGFIVASEVEVLFLNAYADPHAAGQFKVGYQLASGAATLVPGVFGALLLPMMANALSQGREVAGHRFAASTAYLMLLAAPLVAFGMVLSDPLIDLLYGVQYEEASTVFAVCLAGAALITSAQGASSLLISADRQRAVLALIIVCGLLKLGLDAWLIHIDGLRGALIAYAVVAAVNVIAYTTLAIRECGTAPDWGRLARTILASTLAASPLLLVHHHLPALAELLVGGALATLYLPITLALGCWTRNDIAHMQQLHQRLLRGHPRLGARLLAWAHARAPMVAPATAGSPT</sequence>
<comment type="caution">
    <text evidence="7">The sequence shown here is derived from an EMBL/GenBank/DDBJ whole genome shotgun (WGS) entry which is preliminary data.</text>
</comment>
<keyword evidence="3 6" id="KW-0812">Transmembrane</keyword>
<keyword evidence="2" id="KW-1003">Cell membrane</keyword>
<feature type="transmembrane region" description="Helical" evidence="6">
    <location>
        <begin position="430"/>
        <end position="451"/>
    </location>
</feature>
<accession>A0ABP9BY54</accession>
<evidence type="ECO:0000256" key="2">
    <source>
        <dbReference type="ARBA" id="ARBA00022475"/>
    </source>
</evidence>
<dbReference type="Proteomes" id="UP001499959">
    <property type="component" value="Unassembled WGS sequence"/>
</dbReference>
<gene>
    <name evidence="7" type="ORF">GCM10023307_30490</name>
</gene>
<feature type="transmembrane region" description="Helical" evidence="6">
    <location>
        <begin position="457"/>
        <end position="477"/>
    </location>
</feature>
<name>A0ABP9BY54_9GAMM</name>
<feature type="transmembrane region" description="Helical" evidence="6">
    <location>
        <begin position="12"/>
        <end position="32"/>
    </location>
</feature>
<evidence type="ECO:0000256" key="5">
    <source>
        <dbReference type="ARBA" id="ARBA00023136"/>
    </source>
</evidence>
<keyword evidence="5 6" id="KW-0472">Membrane</keyword>
<evidence type="ECO:0008006" key="9">
    <source>
        <dbReference type="Google" id="ProtNLM"/>
    </source>
</evidence>
<evidence type="ECO:0000256" key="6">
    <source>
        <dbReference type="SAM" id="Phobius"/>
    </source>
</evidence>
<evidence type="ECO:0000256" key="4">
    <source>
        <dbReference type="ARBA" id="ARBA00022989"/>
    </source>
</evidence>
<comment type="subcellular location">
    <subcellularLocation>
        <location evidence="1">Cell membrane</location>
        <topology evidence="1">Multi-pass membrane protein</topology>
    </subcellularLocation>
</comment>
<feature type="transmembrane region" description="Helical" evidence="6">
    <location>
        <begin position="341"/>
        <end position="363"/>
    </location>
</feature>
<dbReference type="InterPro" id="IPR050833">
    <property type="entry name" value="Poly_Biosynth_Transport"/>
</dbReference>
<keyword evidence="4 6" id="KW-1133">Transmembrane helix</keyword>
<evidence type="ECO:0000313" key="8">
    <source>
        <dbReference type="Proteomes" id="UP001499959"/>
    </source>
</evidence>
<feature type="transmembrane region" description="Helical" evidence="6">
    <location>
        <begin position="44"/>
        <end position="71"/>
    </location>
</feature>
<organism evidence="7 8">
    <name type="scientific">Lysobacter hankyongensis</name>
    <dbReference type="NCBI Taxonomy" id="1176535"/>
    <lineage>
        <taxon>Bacteria</taxon>
        <taxon>Pseudomonadati</taxon>
        <taxon>Pseudomonadota</taxon>
        <taxon>Gammaproteobacteria</taxon>
        <taxon>Lysobacterales</taxon>
        <taxon>Lysobacteraceae</taxon>
        <taxon>Lysobacter</taxon>
    </lineage>
</organism>
<feature type="transmembrane region" description="Helical" evidence="6">
    <location>
        <begin position="398"/>
        <end position="418"/>
    </location>
</feature>
<keyword evidence="8" id="KW-1185">Reference proteome</keyword>
<feature type="transmembrane region" description="Helical" evidence="6">
    <location>
        <begin position="123"/>
        <end position="145"/>
    </location>
</feature>
<evidence type="ECO:0000313" key="7">
    <source>
        <dbReference type="EMBL" id="GAA4801821.1"/>
    </source>
</evidence>
<protein>
    <recommendedName>
        <fullName evidence="9">Polysaccharide biosynthesis protein</fullName>
    </recommendedName>
</protein>
<feature type="transmembrane region" description="Helical" evidence="6">
    <location>
        <begin position="301"/>
        <end position="321"/>
    </location>
</feature>
<feature type="transmembrane region" description="Helical" evidence="6">
    <location>
        <begin position="370"/>
        <end position="392"/>
    </location>
</feature>
<dbReference type="Pfam" id="PF01943">
    <property type="entry name" value="Polysacc_synt"/>
    <property type="match status" value="1"/>
</dbReference>
<feature type="transmembrane region" description="Helical" evidence="6">
    <location>
        <begin position="92"/>
        <end position="111"/>
    </location>
</feature>
<dbReference type="InterPro" id="IPR002797">
    <property type="entry name" value="Polysacc_synth"/>
</dbReference>
<evidence type="ECO:0000256" key="3">
    <source>
        <dbReference type="ARBA" id="ARBA00022692"/>
    </source>
</evidence>
<dbReference type="PANTHER" id="PTHR30250:SF11">
    <property type="entry name" value="O-ANTIGEN TRANSPORTER-RELATED"/>
    <property type="match status" value="1"/>
</dbReference>
<dbReference type="RefSeq" id="WP_345304209.1">
    <property type="nucleotide sequence ID" value="NZ_BAABJE010000017.1"/>
</dbReference>
<feature type="transmembrane region" description="Helical" evidence="6">
    <location>
        <begin position="226"/>
        <end position="252"/>
    </location>
</feature>
<feature type="transmembrane region" description="Helical" evidence="6">
    <location>
        <begin position="264"/>
        <end position="289"/>
    </location>
</feature>
<reference evidence="8" key="1">
    <citation type="journal article" date="2019" name="Int. J. Syst. Evol. Microbiol.">
        <title>The Global Catalogue of Microorganisms (GCM) 10K type strain sequencing project: providing services to taxonomists for standard genome sequencing and annotation.</title>
        <authorList>
            <consortium name="The Broad Institute Genomics Platform"/>
            <consortium name="The Broad Institute Genome Sequencing Center for Infectious Disease"/>
            <person name="Wu L."/>
            <person name="Ma J."/>
        </authorList>
    </citation>
    <scope>NUCLEOTIDE SEQUENCE [LARGE SCALE GENOMIC DNA]</scope>
    <source>
        <strain evidence="8">JCM 18204</strain>
    </source>
</reference>
<evidence type="ECO:0000256" key="1">
    <source>
        <dbReference type="ARBA" id="ARBA00004651"/>
    </source>
</evidence>
<feature type="transmembrane region" description="Helical" evidence="6">
    <location>
        <begin position="157"/>
        <end position="175"/>
    </location>
</feature>